<dbReference type="CDD" id="cd08194">
    <property type="entry name" value="Fe-ADH-like"/>
    <property type="match status" value="1"/>
</dbReference>
<keyword evidence="6" id="KW-1185">Reference proteome</keyword>
<gene>
    <name evidence="5" type="ORF">JZO70_13000</name>
</gene>
<evidence type="ECO:0000313" key="6">
    <source>
        <dbReference type="Proteomes" id="UP000664601"/>
    </source>
</evidence>
<organism evidence="5 6">
    <name type="scientific">Candidatus Enterococcus moelleringii</name>
    <dbReference type="NCBI Taxonomy" id="2815325"/>
    <lineage>
        <taxon>Bacteria</taxon>
        <taxon>Bacillati</taxon>
        <taxon>Bacillota</taxon>
        <taxon>Bacilli</taxon>
        <taxon>Lactobacillales</taxon>
        <taxon>Enterococcaceae</taxon>
        <taxon>Enterococcus</taxon>
    </lineage>
</organism>
<evidence type="ECO:0000256" key="1">
    <source>
        <dbReference type="ARBA" id="ARBA00007358"/>
    </source>
</evidence>
<dbReference type="EMBL" id="JAFREM010000019">
    <property type="protein sequence ID" value="MBO1307088.1"/>
    <property type="molecule type" value="Genomic_DNA"/>
</dbReference>
<dbReference type="Gene3D" id="1.20.1090.10">
    <property type="entry name" value="Dehydroquinate synthase-like - alpha domain"/>
    <property type="match status" value="1"/>
</dbReference>
<dbReference type="Pfam" id="PF00465">
    <property type="entry name" value="Fe-ADH"/>
    <property type="match status" value="1"/>
</dbReference>
<name>A0ABS3LBT3_9ENTE</name>
<evidence type="ECO:0000256" key="2">
    <source>
        <dbReference type="ARBA" id="ARBA00023002"/>
    </source>
</evidence>
<protein>
    <submittedName>
        <fullName evidence="5">Iron-containing alcohol dehydrogenase</fullName>
    </submittedName>
</protein>
<dbReference type="Gene3D" id="3.40.50.1970">
    <property type="match status" value="1"/>
</dbReference>
<comment type="similarity">
    <text evidence="1">Belongs to the iron-containing alcohol dehydrogenase family.</text>
</comment>
<evidence type="ECO:0000259" key="4">
    <source>
        <dbReference type="Pfam" id="PF25137"/>
    </source>
</evidence>
<dbReference type="PANTHER" id="PTHR11496">
    <property type="entry name" value="ALCOHOL DEHYDROGENASE"/>
    <property type="match status" value="1"/>
</dbReference>
<dbReference type="InterPro" id="IPR056798">
    <property type="entry name" value="ADH_Fe_C"/>
</dbReference>
<feature type="domain" description="Alcohol dehydrogenase iron-type/glycerol dehydrogenase GldA" evidence="3">
    <location>
        <begin position="8"/>
        <end position="175"/>
    </location>
</feature>
<evidence type="ECO:0000259" key="3">
    <source>
        <dbReference type="Pfam" id="PF00465"/>
    </source>
</evidence>
<dbReference type="Pfam" id="PF25137">
    <property type="entry name" value="ADH_Fe_C"/>
    <property type="match status" value="1"/>
</dbReference>
<evidence type="ECO:0000313" key="5">
    <source>
        <dbReference type="EMBL" id="MBO1307088.1"/>
    </source>
</evidence>
<dbReference type="PANTHER" id="PTHR11496:SF102">
    <property type="entry name" value="ALCOHOL DEHYDROGENASE 4"/>
    <property type="match status" value="1"/>
</dbReference>
<reference evidence="5 6" key="1">
    <citation type="submission" date="2021-03" db="EMBL/GenBank/DDBJ databases">
        <title>Enterococcal diversity collection.</title>
        <authorList>
            <person name="Gilmore M.S."/>
            <person name="Schwartzman J."/>
            <person name="Van Tyne D."/>
            <person name="Martin M."/>
            <person name="Earl A.M."/>
            <person name="Manson A.L."/>
            <person name="Straub T."/>
            <person name="Salamzade R."/>
            <person name="Saavedra J."/>
            <person name="Lebreton F."/>
            <person name="Prichula J."/>
            <person name="Schaufler K."/>
            <person name="Gaca A."/>
            <person name="Sgardioli B."/>
            <person name="Wagenaar J."/>
            <person name="Strong T."/>
        </authorList>
    </citation>
    <scope>NUCLEOTIDE SEQUENCE [LARGE SCALE GENOMIC DNA]</scope>
    <source>
        <strain evidence="5 6">669A</strain>
    </source>
</reference>
<dbReference type="InterPro" id="IPR001670">
    <property type="entry name" value="ADH_Fe/GldA"/>
</dbReference>
<accession>A0ABS3LBT3</accession>
<dbReference type="Proteomes" id="UP000664601">
    <property type="component" value="Unassembled WGS sequence"/>
</dbReference>
<feature type="domain" description="Fe-containing alcohol dehydrogenase-like C-terminal" evidence="4">
    <location>
        <begin position="188"/>
        <end position="385"/>
    </location>
</feature>
<keyword evidence="2" id="KW-0560">Oxidoreductase</keyword>
<comment type="caution">
    <text evidence="5">The sequence shown here is derived from an EMBL/GenBank/DDBJ whole genome shotgun (WGS) entry which is preliminary data.</text>
</comment>
<dbReference type="SUPFAM" id="SSF56796">
    <property type="entry name" value="Dehydroquinate synthase-like"/>
    <property type="match status" value="1"/>
</dbReference>
<dbReference type="RefSeq" id="WP_207674018.1">
    <property type="nucleotide sequence ID" value="NZ_JAFREM010000019.1"/>
</dbReference>
<proteinExistence type="inferred from homology"/>
<sequence length="388" mass="41495">MNIKFQMPTILRLGSGTVAHLAEEAQKLGKRALIVSDGLMKQTGHLDIITKSLEGISLEYAIYTDITAEPTQENVYGALDTYTSNKCDFVIAFGGGSCLDTAKAVAVLATNDTTIEAIGDKSVTDFNEGVPVIALPTTAGTGSEVTDVTVITNTKTDVKMMMKDVKFLPNIAIVDSDFTLTVPARVTSATGLDALCHALESYVSVKANGMTQMFSLQAIKKIMENLPKAYQDGSDSAAREQMSIASTEAGIAFSNASVTLIHGMSRPVGALFHVPHGISNAMLLNIFLDFSKDAILTDLAEIARFVYPEAQGKTDQAAAEMFIAAVNQICETLQIPDLKGYGIDEKEFLAVLDKMATDALASGSPQNNKKVPTHDEIKELYMAAFSAK</sequence>
<dbReference type="InterPro" id="IPR039697">
    <property type="entry name" value="Alcohol_dehydrogenase_Fe"/>
</dbReference>